<name>A0AAW1N168_POPJA</name>
<evidence type="ECO:0000313" key="1">
    <source>
        <dbReference type="EMBL" id="KAK9753633.1"/>
    </source>
</evidence>
<dbReference type="EMBL" id="JASPKY010000012">
    <property type="protein sequence ID" value="KAK9753633.1"/>
    <property type="molecule type" value="Genomic_DNA"/>
</dbReference>
<dbReference type="InterPro" id="IPR034754">
    <property type="entry name" value="GEMIN8"/>
</dbReference>
<evidence type="ECO:0000313" key="2">
    <source>
        <dbReference type="Proteomes" id="UP001458880"/>
    </source>
</evidence>
<keyword evidence="2" id="KW-1185">Reference proteome</keyword>
<dbReference type="GO" id="GO:0032797">
    <property type="term" value="C:SMN complex"/>
    <property type="evidence" value="ECO:0007669"/>
    <property type="project" value="InterPro"/>
</dbReference>
<dbReference type="Pfam" id="PF15348">
    <property type="entry name" value="GEMIN8"/>
    <property type="match status" value="1"/>
</dbReference>
<dbReference type="AlphaFoldDB" id="A0AAW1N168"/>
<dbReference type="Proteomes" id="UP001458880">
    <property type="component" value="Unassembled WGS sequence"/>
</dbReference>
<dbReference type="PANTHER" id="PTHR16238:SF7">
    <property type="entry name" value="GEM-ASSOCIATED PROTEIN 8"/>
    <property type="match status" value="1"/>
</dbReference>
<proteinExistence type="predicted"/>
<gene>
    <name evidence="1" type="ORF">QE152_g1928</name>
</gene>
<dbReference type="GO" id="GO:0000387">
    <property type="term" value="P:spliceosomal snRNP assembly"/>
    <property type="evidence" value="ECO:0007669"/>
    <property type="project" value="InterPro"/>
</dbReference>
<comment type="caution">
    <text evidence="1">The sequence shown here is derived from an EMBL/GenBank/DDBJ whole genome shotgun (WGS) entry which is preliminary data.</text>
</comment>
<dbReference type="PANTHER" id="PTHR16238">
    <property type="entry name" value="GEM-ASSOCIATED PROTEIN 8"/>
    <property type="match status" value="1"/>
</dbReference>
<accession>A0AAW1N168</accession>
<reference evidence="1 2" key="1">
    <citation type="journal article" date="2024" name="BMC Genomics">
        <title>De novo assembly and annotation of Popillia japonica's genome with initial clues to its potential as an invasive pest.</title>
        <authorList>
            <person name="Cucini C."/>
            <person name="Boschi S."/>
            <person name="Funari R."/>
            <person name="Cardaioli E."/>
            <person name="Iannotti N."/>
            <person name="Marturano G."/>
            <person name="Paoli F."/>
            <person name="Bruttini M."/>
            <person name="Carapelli A."/>
            <person name="Frati F."/>
            <person name="Nardi F."/>
        </authorList>
    </citation>
    <scope>NUCLEOTIDE SEQUENCE [LARGE SCALE GENOMIC DNA]</scope>
    <source>
        <strain evidence="1">DMR45628</strain>
    </source>
</reference>
<sequence>MADSESGAKLLQVRTRVSKCKLQISSRSNKGNRNRAIRRRRRKLKYIERSRKSTNKGSQSLRNTLAAAFNITDMTETVDLTHDRSLKPPQEVADWQYNHQLAYWKSRAISLEYENRMLHAHIKKMCTQEIKDYVEFVNEGNECAPGDETQTSSSPEYGIVEESNRTCDKTEFLDNKVDKKVLYGELESKINAMETAMKVNYNLQLDRHKPQLWPNIPLNL</sequence>
<organism evidence="1 2">
    <name type="scientific">Popillia japonica</name>
    <name type="common">Japanese beetle</name>
    <dbReference type="NCBI Taxonomy" id="7064"/>
    <lineage>
        <taxon>Eukaryota</taxon>
        <taxon>Metazoa</taxon>
        <taxon>Ecdysozoa</taxon>
        <taxon>Arthropoda</taxon>
        <taxon>Hexapoda</taxon>
        <taxon>Insecta</taxon>
        <taxon>Pterygota</taxon>
        <taxon>Neoptera</taxon>
        <taxon>Endopterygota</taxon>
        <taxon>Coleoptera</taxon>
        <taxon>Polyphaga</taxon>
        <taxon>Scarabaeiformia</taxon>
        <taxon>Scarabaeidae</taxon>
        <taxon>Rutelinae</taxon>
        <taxon>Popillia</taxon>
    </lineage>
</organism>
<protein>
    <submittedName>
        <fullName evidence="1">Gemini of Cajal bodies-associated protein 8</fullName>
    </submittedName>
</protein>